<sequence length="147" mass="16590">MVFSQNPFRTSQFQTELNLHGIGANVVPQTNNVQLDANHLSSYAAVKIERTEPVVKIEQPKLPNQSCRNVLPVGMGLLPANVPGLKTYWDFNLERVKQGSSINDKVHSRFWFYPVLSSVSVREVLSPGTAESEFISSMFRDFNEKYS</sequence>
<dbReference type="RefSeq" id="WP_096892263.1">
    <property type="nucleotide sequence ID" value="NZ_BAOS01000001.1"/>
</dbReference>
<organism evidence="1 2">
    <name type="scientific">Candidatus Scalindua japonica</name>
    <dbReference type="NCBI Taxonomy" id="1284222"/>
    <lineage>
        <taxon>Bacteria</taxon>
        <taxon>Pseudomonadati</taxon>
        <taxon>Planctomycetota</taxon>
        <taxon>Candidatus Brocadiia</taxon>
        <taxon>Candidatus Brocadiales</taxon>
        <taxon>Candidatus Scalinduaceae</taxon>
        <taxon>Candidatus Scalindua</taxon>
    </lineage>
</organism>
<dbReference type="EMBL" id="BAOS01000001">
    <property type="protein sequence ID" value="GAX59124.1"/>
    <property type="molecule type" value="Genomic_DNA"/>
</dbReference>
<dbReference type="AlphaFoldDB" id="A0A286TTE0"/>
<comment type="caution">
    <text evidence="1">The sequence shown here is derived from an EMBL/GenBank/DDBJ whole genome shotgun (WGS) entry which is preliminary data.</text>
</comment>
<gene>
    <name evidence="1" type="ORF">SCALIN_C01_0055</name>
</gene>
<dbReference type="GO" id="GO:0004177">
    <property type="term" value="F:aminopeptidase activity"/>
    <property type="evidence" value="ECO:0007669"/>
    <property type="project" value="UniProtKB-KW"/>
</dbReference>
<evidence type="ECO:0000313" key="2">
    <source>
        <dbReference type="Proteomes" id="UP000218542"/>
    </source>
</evidence>
<name>A0A286TTE0_9BACT</name>
<accession>A0A286TTE0</accession>
<reference evidence="2" key="1">
    <citation type="journal article" date="2017" name="Environ. Microbiol. Rep.">
        <title>Genetic Diversity of Marine Anaerobic Ammonium-Oxidizing Bacteria as Revealed by Genomic and Proteomic Analyses of 'Candidatus Scalindua japonica'.</title>
        <authorList>
            <person name="Oshiki M."/>
            <person name="Mizuto K."/>
            <person name="Kimura Z."/>
            <person name="Kindaichi T."/>
            <person name="Satoh H."/>
            <person name="Okabe S."/>
        </authorList>
    </citation>
    <scope>NUCLEOTIDE SEQUENCE [LARGE SCALE GENOMIC DNA]</scope>
    <source>
        <strain evidence="2">husup-a2</strain>
    </source>
</reference>
<evidence type="ECO:0000313" key="1">
    <source>
        <dbReference type="EMBL" id="GAX59124.1"/>
    </source>
</evidence>
<keyword evidence="1" id="KW-0031">Aminopeptidase</keyword>
<keyword evidence="2" id="KW-1185">Reference proteome</keyword>
<keyword evidence="1" id="KW-0378">Hydrolase</keyword>
<dbReference type="Proteomes" id="UP000218542">
    <property type="component" value="Unassembled WGS sequence"/>
</dbReference>
<keyword evidence="1" id="KW-0645">Protease</keyword>
<proteinExistence type="predicted"/>
<protein>
    <submittedName>
        <fullName evidence="1">Aspartyl aminopeptidase</fullName>
    </submittedName>
</protein>